<dbReference type="Gene3D" id="2.40.50.700">
    <property type="match status" value="1"/>
</dbReference>
<dbReference type="GO" id="GO:0071031">
    <property type="term" value="P:nuclear mRNA surveillance of mRNA 3'-end processing"/>
    <property type="evidence" value="ECO:0007669"/>
    <property type="project" value="TreeGrafter"/>
</dbReference>
<dbReference type="AlphaFoldDB" id="A0AAV6UDM5"/>
<evidence type="ECO:0000256" key="2">
    <source>
        <dbReference type="ARBA" id="ARBA00004496"/>
    </source>
</evidence>
<keyword evidence="10" id="KW-0271">Exosome</keyword>
<dbReference type="GO" id="GO:0005730">
    <property type="term" value="C:nucleolus"/>
    <property type="evidence" value="ECO:0007669"/>
    <property type="project" value="UniProtKB-SubCell"/>
</dbReference>
<dbReference type="PROSITE" id="PS01175">
    <property type="entry name" value="RIBONUCLEASE_II"/>
    <property type="match status" value="1"/>
</dbReference>
<comment type="subcellular location">
    <subcellularLocation>
        <location evidence="2">Cytoplasm</location>
    </subcellularLocation>
    <subcellularLocation>
        <location evidence="3">Nucleus</location>
        <location evidence="3">Nucleolus</location>
    </subcellularLocation>
</comment>
<comment type="cofactor">
    <cofactor evidence="1">
        <name>Mg(2+)</name>
        <dbReference type="ChEBI" id="CHEBI:18420"/>
    </cofactor>
</comment>
<evidence type="ECO:0000256" key="8">
    <source>
        <dbReference type="ARBA" id="ARBA00022759"/>
    </source>
</evidence>
<dbReference type="InterPro" id="IPR002716">
    <property type="entry name" value="PIN_dom"/>
</dbReference>
<evidence type="ECO:0000256" key="12">
    <source>
        <dbReference type="ARBA" id="ARBA00022884"/>
    </source>
</evidence>
<gene>
    <name evidence="19" type="ORF">JTE90_014561</name>
</gene>
<dbReference type="GO" id="GO:0004519">
    <property type="term" value="F:endonuclease activity"/>
    <property type="evidence" value="ECO:0007669"/>
    <property type="project" value="UniProtKB-KW"/>
</dbReference>
<keyword evidence="12" id="KW-0694">RNA-binding</keyword>
<dbReference type="Pfam" id="PF13638">
    <property type="entry name" value="PIN_4"/>
    <property type="match status" value="1"/>
</dbReference>
<evidence type="ECO:0000259" key="17">
    <source>
        <dbReference type="SMART" id="SM00670"/>
    </source>
</evidence>
<evidence type="ECO:0000256" key="4">
    <source>
        <dbReference type="ARBA" id="ARBA00005785"/>
    </source>
</evidence>
<evidence type="ECO:0000313" key="20">
    <source>
        <dbReference type="Proteomes" id="UP000827092"/>
    </source>
</evidence>
<evidence type="ECO:0000256" key="16">
    <source>
        <dbReference type="RuleBase" id="RU003901"/>
    </source>
</evidence>
<evidence type="ECO:0000313" key="19">
    <source>
        <dbReference type="EMBL" id="KAG8182151.1"/>
    </source>
</evidence>
<dbReference type="EMBL" id="JAFNEN010000478">
    <property type="protein sequence ID" value="KAG8182151.1"/>
    <property type="molecule type" value="Genomic_DNA"/>
</dbReference>
<keyword evidence="7" id="KW-0540">Nuclease</keyword>
<evidence type="ECO:0000256" key="10">
    <source>
        <dbReference type="ARBA" id="ARBA00022835"/>
    </source>
</evidence>
<accession>A0AAV6UDM5</accession>
<dbReference type="GO" id="GO:0000177">
    <property type="term" value="C:cytoplasmic exosome (RNase complex)"/>
    <property type="evidence" value="ECO:0007669"/>
    <property type="project" value="TreeGrafter"/>
</dbReference>
<dbReference type="Proteomes" id="UP000827092">
    <property type="component" value="Unassembled WGS sequence"/>
</dbReference>
<keyword evidence="6" id="KW-0698">rRNA processing</keyword>
<evidence type="ECO:0000256" key="6">
    <source>
        <dbReference type="ARBA" id="ARBA00022552"/>
    </source>
</evidence>
<dbReference type="InterPro" id="IPR022966">
    <property type="entry name" value="RNase_II/R_CS"/>
</dbReference>
<dbReference type="SMART" id="SM00955">
    <property type="entry name" value="RNB"/>
    <property type="match status" value="1"/>
</dbReference>
<evidence type="ECO:0000256" key="1">
    <source>
        <dbReference type="ARBA" id="ARBA00001946"/>
    </source>
</evidence>
<feature type="domain" description="PIN" evidence="17">
    <location>
        <begin position="61"/>
        <end position="179"/>
    </location>
</feature>
<evidence type="ECO:0000256" key="14">
    <source>
        <dbReference type="ARBA" id="ARBA00077221"/>
    </source>
</evidence>
<dbReference type="SMART" id="SM00670">
    <property type="entry name" value="PINc"/>
    <property type="match status" value="1"/>
</dbReference>
<keyword evidence="13" id="KW-0539">Nucleus</keyword>
<dbReference type="GO" id="GO:0071034">
    <property type="term" value="P:CUT catabolic process"/>
    <property type="evidence" value="ECO:0007669"/>
    <property type="project" value="UniProtKB-ARBA"/>
</dbReference>
<keyword evidence="5" id="KW-0963">Cytoplasm</keyword>
<dbReference type="Gene3D" id="2.40.50.690">
    <property type="match status" value="1"/>
</dbReference>
<dbReference type="CDD" id="cd09862">
    <property type="entry name" value="PIN_Rrp44-like"/>
    <property type="match status" value="1"/>
</dbReference>
<dbReference type="PANTHER" id="PTHR23355:SF35">
    <property type="entry name" value="EXOSOME COMPLEX EXONUCLEASE RRP44"/>
    <property type="match status" value="1"/>
</dbReference>
<dbReference type="FunFam" id="3.40.50.1010:FF:000010">
    <property type="entry name" value="Exosome complex exonuclease DIS3"/>
    <property type="match status" value="1"/>
</dbReference>
<evidence type="ECO:0000256" key="7">
    <source>
        <dbReference type="ARBA" id="ARBA00022722"/>
    </source>
</evidence>
<dbReference type="GO" id="GO:0006364">
    <property type="term" value="P:rRNA processing"/>
    <property type="evidence" value="ECO:0007669"/>
    <property type="project" value="UniProtKB-KW"/>
</dbReference>
<keyword evidence="8" id="KW-0255">Endonuclease</keyword>
<dbReference type="Pfam" id="PF17216">
    <property type="entry name" value="Rrp44_CSD1"/>
    <property type="match status" value="1"/>
</dbReference>
<evidence type="ECO:0000259" key="18">
    <source>
        <dbReference type="SMART" id="SM00955"/>
    </source>
</evidence>
<evidence type="ECO:0000256" key="3">
    <source>
        <dbReference type="ARBA" id="ARBA00004604"/>
    </source>
</evidence>
<dbReference type="InterPro" id="IPR001900">
    <property type="entry name" value="RNase_II/R"/>
</dbReference>
<organism evidence="19 20">
    <name type="scientific">Oedothorax gibbosus</name>
    <dbReference type="NCBI Taxonomy" id="931172"/>
    <lineage>
        <taxon>Eukaryota</taxon>
        <taxon>Metazoa</taxon>
        <taxon>Ecdysozoa</taxon>
        <taxon>Arthropoda</taxon>
        <taxon>Chelicerata</taxon>
        <taxon>Arachnida</taxon>
        <taxon>Araneae</taxon>
        <taxon>Araneomorphae</taxon>
        <taxon>Entelegynae</taxon>
        <taxon>Araneoidea</taxon>
        <taxon>Linyphiidae</taxon>
        <taxon>Erigoninae</taxon>
        <taxon>Oedothorax</taxon>
    </lineage>
</organism>
<dbReference type="InterPro" id="IPR029060">
    <property type="entry name" value="PIN-like_dom_sf"/>
</dbReference>
<evidence type="ECO:0000256" key="9">
    <source>
        <dbReference type="ARBA" id="ARBA00022801"/>
    </source>
</evidence>
<evidence type="ECO:0000256" key="11">
    <source>
        <dbReference type="ARBA" id="ARBA00022839"/>
    </source>
</evidence>
<dbReference type="GO" id="GO:0016075">
    <property type="term" value="P:rRNA catabolic process"/>
    <property type="evidence" value="ECO:0007669"/>
    <property type="project" value="TreeGrafter"/>
</dbReference>
<dbReference type="FunFam" id="2.40.50.700:FF:000001">
    <property type="entry name" value="Exosome complex exonuclease exoribonuclease (Rrp44)"/>
    <property type="match status" value="1"/>
</dbReference>
<evidence type="ECO:0000256" key="13">
    <source>
        <dbReference type="ARBA" id="ARBA00023242"/>
    </source>
</evidence>
<comment type="similarity">
    <text evidence="4 16">Belongs to the RNR ribonuclease family.</text>
</comment>
<dbReference type="FunFam" id="2.40.50.140:FF:000125">
    <property type="entry name" value="exosome complex exonuclease RRP44 isoform X1"/>
    <property type="match status" value="1"/>
</dbReference>
<dbReference type="Gene3D" id="2.40.50.140">
    <property type="entry name" value="Nucleic acid-binding proteins"/>
    <property type="match status" value="1"/>
</dbReference>
<dbReference type="Pfam" id="PF17215">
    <property type="entry name" value="Rrp44_S1"/>
    <property type="match status" value="1"/>
</dbReference>
<keyword evidence="9" id="KW-0378">Hydrolase</keyword>
<feature type="domain" description="RNB" evidence="18">
    <location>
        <begin position="469"/>
        <end position="801"/>
    </location>
</feature>
<dbReference type="SUPFAM" id="SSF88723">
    <property type="entry name" value="PIN domain-like"/>
    <property type="match status" value="1"/>
</dbReference>
<keyword evidence="11" id="KW-0269">Exonuclease</keyword>
<name>A0AAV6UDM5_9ARAC</name>
<dbReference type="GO" id="GO:0000176">
    <property type="term" value="C:nuclear exosome (RNase complex)"/>
    <property type="evidence" value="ECO:0007669"/>
    <property type="project" value="TreeGrafter"/>
</dbReference>
<sequence>MITSKVFVKKTKRGAVVKTVREHYLRDDILCGSAVCTECPEPSTCLEAVPSSKSELCSSPHYIVPDTNVVIHQIDVLGESAFKNVVILQTVLEELRHRHSPAYNKLREVISNADRHFYAFTNEHHRETYIERNPGESSNDRNDRAIRVAVKWYQDHLKLSDPTGDIKVVLLTNDKENSNKAEEEGLNVFTFADYVKGMKQFPSLVDKLAQVNMNAKNDGHEFVAGKRKFLYPEHWKLSKIQDGVKAGTLAQGKFQASRENYLEGNVFIGGEDEKDAKSVFIQSRKHLNRAVHGDIVAVQILPEDQWTCPSSMVLEDKTKNPDADKDVDEEKLLKKKASLKVLSGTIVGIIKRNWRPYCGILQPPSIKGQGTSYLFVPSERRIPKIRIQTRQGDKLLSQRIIVSVDSWPRDSMYPQGHFVQSLGETGEKDTENQVLLLEHDIPHQPFSKAVLDCLPELPWLILDKDVAVRRDLRDVAVCSVDPPGCTDIDDALHCRKLENGHFEVGVHIADVSHFIRPGTAIDLEAAMRGTTVYLVDKRIDMVPELLSSNLCSLRGNEERFAFSVIWEMTSEAKILRSSFFKSIIKSKAALTYAEAQMRIDDKSLNDDVTTSLRLLNTLAKLLKRQRIENGALSLASTEVRFAMDTETHDPIDVEKKELKETNSMVEEFMLLANISVAKRIHEEFPDCALLRRHPSPALSNFEPLIKAGLSKGFNLQVDSNKALAESLEACVVTSNPYFNVMLRMVATRCMAQALYFSSGVLPYAEYFHYGLAVPIYTHFTSPIRRYSDVIVHRLLAVAIGADVTYPDLVDKKRTQELCNNLNYRHKQAQYCGRASVNLYTHIFFKEKTVEEEGYILFIRENALQVLLPRFGLECTLYLHSKNSEEESIFTYDEQGPTQTAEGVTLHQFDPVTVQLHIDNTNVQHQKTVLKLVQPQIPGFSVAPLPLEPSAKKRKKSAK</sequence>
<comment type="caution">
    <text evidence="19">The sequence shown here is derived from an EMBL/GenBank/DDBJ whole genome shotgun (WGS) entry which is preliminary data.</text>
</comment>
<dbReference type="GO" id="GO:0003723">
    <property type="term" value="F:RNA binding"/>
    <property type="evidence" value="ECO:0007669"/>
    <property type="project" value="UniProtKB-KW"/>
</dbReference>
<dbReference type="InterPro" id="IPR033770">
    <property type="entry name" value="RRP44_S1"/>
</dbReference>
<keyword evidence="20" id="KW-1185">Reference proteome</keyword>
<evidence type="ECO:0000256" key="5">
    <source>
        <dbReference type="ARBA" id="ARBA00022490"/>
    </source>
</evidence>
<protein>
    <recommendedName>
        <fullName evidence="14">Protein DIS3 homolog</fullName>
    </recommendedName>
    <alternativeName>
        <fullName evidence="15">Ribosomal RNA-processing protein 44</fullName>
    </alternativeName>
</protein>
<dbReference type="InterPro" id="IPR033771">
    <property type="entry name" value="Rrp44_CSD1"/>
</dbReference>
<proteinExistence type="inferred from homology"/>
<dbReference type="PANTHER" id="PTHR23355">
    <property type="entry name" value="RIBONUCLEASE"/>
    <property type="match status" value="1"/>
</dbReference>
<dbReference type="SUPFAM" id="SSF50249">
    <property type="entry name" value="Nucleic acid-binding proteins"/>
    <property type="match status" value="3"/>
</dbReference>
<dbReference type="InterPro" id="IPR012340">
    <property type="entry name" value="NA-bd_OB-fold"/>
</dbReference>
<evidence type="ECO:0000256" key="15">
    <source>
        <dbReference type="ARBA" id="ARBA00077930"/>
    </source>
</evidence>
<dbReference type="GO" id="GO:0000175">
    <property type="term" value="F:3'-5'-RNA exonuclease activity"/>
    <property type="evidence" value="ECO:0007669"/>
    <property type="project" value="UniProtKB-ARBA"/>
</dbReference>
<dbReference type="Pfam" id="PF00773">
    <property type="entry name" value="RNB"/>
    <property type="match status" value="1"/>
</dbReference>
<dbReference type="Gene3D" id="3.40.50.1010">
    <property type="entry name" value="5'-nuclease"/>
    <property type="match status" value="1"/>
</dbReference>
<dbReference type="InterPro" id="IPR050180">
    <property type="entry name" value="RNR_Ribonuclease"/>
</dbReference>
<dbReference type="InterPro" id="IPR041505">
    <property type="entry name" value="Dis3_CSD2"/>
</dbReference>
<dbReference type="Pfam" id="PF17849">
    <property type="entry name" value="OB_Dis3"/>
    <property type="match status" value="1"/>
</dbReference>
<reference evidence="19 20" key="1">
    <citation type="journal article" date="2022" name="Nat. Ecol. Evol.">
        <title>A masculinizing supergene underlies an exaggerated male reproductive morph in a spider.</title>
        <authorList>
            <person name="Hendrickx F."/>
            <person name="De Corte Z."/>
            <person name="Sonet G."/>
            <person name="Van Belleghem S.M."/>
            <person name="Kostlbacher S."/>
            <person name="Vangestel C."/>
        </authorList>
    </citation>
    <scope>NUCLEOTIDE SEQUENCE [LARGE SCALE GENOMIC DNA]</scope>
    <source>
        <strain evidence="19">W744_W776</strain>
    </source>
</reference>